<dbReference type="SUPFAM" id="SSF46785">
    <property type="entry name" value="Winged helix' DNA-binding domain"/>
    <property type="match status" value="1"/>
</dbReference>
<dbReference type="InterPro" id="IPR036390">
    <property type="entry name" value="WH_DNA-bd_sf"/>
</dbReference>
<dbReference type="Pfam" id="PF03466">
    <property type="entry name" value="LysR_substrate"/>
    <property type="match status" value="1"/>
</dbReference>
<proteinExistence type="inferred from homology"/>
<dbReference type="InterPro" id="IPR000847">
    <property type="entry name" value="LysR_HTH_N"/>
</dbReference>
<reference evidence="7 8" key="1">
    <citation type="submission" date="2017-01" db="EMBL/GenBank/DDBJ databases">
        <title>Draft genome sequence of Pseudomonas pachastrellae type strain CCUG 46540T from a deep sea.</title>
        <authorList>
            <person name="Gomila M."/>
            <person name="Mulet M."/>
            <person name="Lalucat J."/>
            <person name="Garcia-Valdes E."/>
        </authorList>
    </citation>
    <scope>NUCLEOTIDE SEQUENCE [LARGE SCALE GENOMIC DNA]</scope>
    <source>
        <strain evidence="7 8">CCUG 46540</strain>
    </source>
</reference>
<keyword evidence="4" id="KW-0010">Activator</keyword>
<accession>A0A1S8DGT3</accession>
<dbReference type="GO" id="GO:2000142">
    <property type="term" value="P:regulation of DNA-templated transcription initiation"/>
    <property type="evidence" value="ECO:0007669"/>
    <property type="project" value="TreeGrafter"/>
</dbReference>
<dbReference type="GO" id="GO:0003700">
    <property type="term" value="F:DNA-binding transcription factor activity"/>
    <property type="evidence" value="ECO:0007669"/>
    <property type="project" value="InterPro"/>
</dbReference>
<organism evidence="7 8">
    <name type="scientific">Halopseudomonas pachastrellae</name>
    <dbReference type="NCBI Taxonomy" id="254161"/>
    <lineage>
        <taxon>Bacteria</taxon>
        <taxon>Pseudomonadati</taxon>
        <taxon>Pseudomonadota</taxon>
        <taxon>Gammaproteobacteria</taxon>
        <taxon>Pseudomonadales</taxon>
        <taxon>Pseudomonadaceae</taxon>
        <taxon>Halopseudomonas</taxon>
    </lineage>
</organism>
<dbReference type="OrthoDB" id="464481at2"/>
<dbReference type="InterPro" id="IPR005119">
    <property type="entry name" value="LysR_subst-bd"/>
</dbReference>
<sequence length="305" mass="33935">MDHINLRHLHYFWMIARNGSIVRAADVLKLSPQTLSGQLATLEANLGNALFLRRNRSLQLTNFGQTVFSYAEEIFQSVQALDDLLQQPPETRPLNLSVGIAASIHKLIAYHLTAPALALPRPVHLRCQTGETSELLKRLGRRELDILLTDRQPDFKDAGQFRATQLASSSISLFAAPALSSRLMPGFPASLDREPFLTTSLNAPYINELMNWFAAQRIRINVVAEVDDSALIKVFGREGVGYFAAPTVIREEVCRQYEVTCIGAIEQVRETLYAVTRARASSNPGVAALLHTRPDLDDSIEKTEQ</sequence>
<dbReference type="PANTHER" id="PTHR30293:SF2">
    <property type="entry name" value="TRANSCRIPTIONAL ACTIVATOR PROTEIN NHAR"/>
    <property type="match status" value="1"/>
</dbReference>
<dbReference type="PANTHER" id="PTHR30293">
    <property type="entry name" value="TRANSCRIPTIONAL REGULATORY PROTEIN NAC-RELATED"/>
    <property type="match status" value="1"/>
</dbReference>
<dbReference type="SUPFAM" id="SSF53850">
    <property type="entry name" value="Periplasmic binding protein-like II"/>
    <property type="match status" value="1"/>
</dbReference>
<evidence type="ECO:0000256" key="2">
    <source>
        <dbReference type="ARBA" id="ARBA00023015"/>
    </source>
</evidence>
<evidence type="ECO:0000256" key="4">
    <source>
        <dbReference type="ARBA" id="ARBA00023159"/>
    </source>
</evidence>
<dbReference type="PROSITE" id="PS50931">
    <property type="entry name" value="HTH_LYSR"/>
    <property type="match status" value="1"/>
</dbReference>
<dbReference type="GO" id="GO:0003677">
    <property type="term" value="F:DNA binding"/>
    <property type="evidence" value="ECO:0007669"/>
    <property type="project" value="UniProtKB-KW"/>
</dbReference>
<comment type="caution">
    <text evidence="7">The sequence shown here is derived from an EMBL/GenBank/DDBJ whole genome shotgun (WGS) entry which is preliminary data.</text>
</comment>
<gene>
    <name evidence="7" type="ORF">BXT89_12220</name>
</gene>
<dbReference type="STRING" id="254161.SAMN05216256_1053"/>
<protein>
    <submittedName>
        <fullName evidence="7">LysR family transcriptional regulator</fullName>
    </submittedName>
</protein>
<dbReference type="Pfam" id="PF00126">
    <property type="entry name" value="HTH_1"/>
    <property type="match status" value="1"/>
</dbReference>
<keyword evidence="2" id="KW-0805">Transcription regulation</keyword>
<evidence type="ECO:0000256" key="5">
    <source>
        <dbReference type="ARBA" id="ARBA00023163"/>
    </source>
</evidence>
<feature type="domain" description="HTH lysR-type" evidence="6">
    <location>
        <begin position="4"/>
        <end position="61"/>
    </location>
</feature>
<evidence type="ECO:0000313" key="7">
    <source>
        <dbReference type="EMBL" id="ONM43607.1"/>
    </source>
</evidence>
<keyword evidence="3" id="KW-0238">DNA-binding</keyword>
<evidence type="ECO:0000313" key="8">
    <source>
        <dbReference type="Proteomes" id="UP000242847"/>
    </source>
</evidence>
<keyword evidence="5" id="KW-0804">Transcription</keyword>
<dbReference type="InterPro" id="IPR036388">
    <property type="entry name" value="WH-like_DNA-bd_sf"/>
</dbReference>
<dbReference type="Gene3D" id="3.40.190.290">
    <property type="match status" value="1"/>
</dbReference>
<comment type="similarity">
    <text evidence="1">Belongs to the LysR transcriptional regulatory family.</text>
</comment>
<dbReference type="Proteomes" id="UP000242847">
    <property type="component" value="Unassembled WGS sequence"/>
</dbReference>
<dbReference type="Gene3D" id="1.10.10.10">
    <property type="entry name" value="Winged helix-like DNA-binding domain superfamily/Winged helix DNA-binding domain"/>
    <property type="match status" value="1"/>
</dbReference>
<evidence type="ECO:0000256" key="1">
    <source>
        <dbReference type="ARBA" id="ARBA00009437"/>
    </source>
</evidence>
<dbReference type="AlphaFoldDB" id="A0A1S8DGT3"/>
<dbReference type="FunFam" id="1.10.10.10:FF:000001">
    <property type="entry name" value="LysR family transcriptional regulator"/>
    <property type="match status" value="1"/>
</dbReference>
<dbReference type="EMBL" id="MUBC01000025">
    <property type="protein sequence ID" value="ONM43607.1"/>
    <property type="molecule type" value="Genomic_DNA"/>
</dbReference>
<dbReference type="RefSeq" id="WP_083727951.1">
    <property type="nucleotide sequence ID" value="NZ_FOUD01000005.1"/>
</dbReference>
<keyword evidence="8" id="KW-1185">Reference proteome</keyword>
<name>A0A1S8DGT3_9GAMM</name>
<evidence type="ECO:0000259" key="6">
    <source>
        <dbReference type="PROSITE" id="PS50931"/>
    </source>
</evidence>
<evidence type="ECO:0000256" key="3">
    <source>
        <dbReference type="ARBA" id="ARBA00023125"/>
    </source>
</evidence>